<dbReference type="Pfam" id="PF00593">
    <property type="entry name" value="TonB_dep_Rec_b-barrel"/>
    <property type="match status" value="1"/>
</dbReference>
<dbReference type="GO" id="GO:0015344">
    <property type="term" value="F:siderophore uptake transmembrane transporter activity"/>
    <property type="evidence" value="ECO:0007669"/>
    <property type="project" value="TreeGrafter"/>
</dbReference>
<dbReference type="Gene3D" id="2.60.40.1120">
    <property type="entry name" value="Carboxypeptidase-like, regulatory domain"/>
    <property type="match status" value="1"/>
</dbReference>
<dbReference type="Gene3D" id="2.170.130.10">
    <property type="entry name" value="TonB-dependent receptor, plug domain"/>
    <property type="match status" value="1"/>
</dbReference>
<dbReference type="Gene3D" id="2.40.170.20">
    <property type="entry name" value="TonB-dependent receptor, beta-barrel domain"/>
    <property type="match status" value="1"/>
</dbReference>
<dbReference type="EMBL" id="UINC01000934">
    <property type="protein sequence ID" value="SUZ64424.1"/>
    <property type="molecule type" value="Genomic_DNA"/>
</dbReference>
<keyword evidence="5" id="KW-0798">TonB box</keyword>
<evidence type="ECO:0000256" key="1">
    <source>
        <dbReference type="ARBA" id="ARBA00004571"/>
    </source>
</evidence>
<protein>
    <recommendedName>
        <fullName evidence="12">TonB-dependent receptor plug domain-containing protein</fullName>
    </recommendedName>
</protein>
<evidence type="ECO:0000256" key="4">
    <source>
        <dbReference type="ARBA" id="ARBA00022729"/>
    </source>
</evidence>
<reference evidence="11" key="1">
    <citation type="submission" date="2018-05" db="EMBL/GenBank/DDBJ databases">
        <authorList>
            <person name="Lanie J.A."/>
            <person name="Ng W.-L."/>
            <person name="Kazmierczak K.M."/>
            <person name="Andrzejewski T.M."/>
            <person name="Davidsen T.M."/>
            <person name="Wayne K.J."/>
            <person name="Tettelin H."/>
            <person name="Glass J.I."/>
            <person name="Rusch D."/>
            <person name="Podicherti R."/>
            <person name="Tsui H.-C.T."/>
            <person name="Winkler M.E."/>
        </authorList>
    </citation>
    <scope>NUCLEOTIDE SEQUENCE</scope>
</reference>
<name>A0A381PCT0_9ZZZZ</name>
<dbReference type="InterPro" id="IPR000531">
    <property type="entry name" value="Beta-barrel_TonB"/>
</dbReference>
<keyword evidence="6" id="KW-0472">Membrane</keyword>
<sequence>MGANRIFTGTVLAMLMALVTISVEAQTQNGQIVGQVTDGQTGAPLSEVQVYLPGTGLGVLTRQNGRFILLNVPPGTYELTVERIGLGSVTGEISVVAGQTVEADFSMQSVALGLDEIVVTGTAGAARRREIGNTVSQIDVPNLPERPVLVSDLLQAAAPGLDVYGGGSVGQSKIIRLRGESSVSLSNHPLVYIDGVRIRSEPLPDVNPPDRRGGRSANVAVSPLDNINPNDIERIEIIKGSAATTLYGTEASAGVIQVFTKSGTQGAPVWTAELQGGKSWSREFGVVGSGVPYNNMEHWLCTGIYTCGEYANQSYAQQYNLSVRGGGQDLRYFISGSFVDQQGYLTNDTEEKYAVRGNFTMAPAENMTIQWNTAYVNQLLTMTNGQNNAQGITLNAFRAERNYFGTGDPAVLNELMDQRLDQGVERMTTGGVITYAPMENLTNRLTVGYDWSQQEHRNLRPFAWKQVPLGALLNNTFQSRVLSFDYVGTVTFGITANLLGMEVPIRSNFSWGGQATGIDERTVEAFGENFPGAAAPTVNSASITQGFEVRQKIWNSGFFFQNVFDIADKYFLTVGTRVDGNSAFGKGFGLQVYPKASASWILSDESFYPDIGEMKLRAAFGRSGRAPGAFDAVRTWSPVGLAGNPAFVPENVGNDAVGPEVTEELEYGLDASWWDNRIETSFTYYEQITNDALLNVPQVPSTGFTNSVLTNIGKIQNVGFEVDLDAALIQGASWGLDIGLNYSTNDSKVLELGIPETNELRMDCGPNGDEGCTLRNVRNEVVTNPDEIADPVYERINYGPNLPTTFISPSMTVRLPKGIVLSARGDYKGGFYMTEAVWSITRSVRSPLCFPYYVDPANSIELKTGIPAIWKARCDPSEYEGYVWKGDFFKIRSVSATIPMDFAFPEKVSNATLTLALNNSYLWMRDMPYMDPEAQADPYASGQQGYNFEETVPAPIVLRASLRITF</sequence>
<comment type="subcellular location">
    <subcellularLocation>
        <location evidence="1">Cell outer membrane</location>
        <topology evidence="1">Multi-pass membrane protein</topology>
    </subcellularLocation>
</comment>
<dbReference type="PROSITE" id="PS52016">
    <property type="entry name" value="TONB_DEPENDENT_REC_3"/>
    <property type="match status" value="1"/>
</dbReference>
<dbReference type="AlphaFoldDB" id="A0A381PCT0"/>
<dbReference type="PANTHER" id="PTHR30069:SF29">
    <property type="entry name" value="HEMOGLOBIN AND HEMOGLOBIN-HAPTOGLOBIN-BINDING PROTEIN 1-RELATED"/>
    <property type="match status" value="1"/>
</dbReference>
<accession>A0A381PCT0</accession>
<evidence type="ECO:0000256" key="7">
    <source>
        <dbReference type="ARBA" id="ARBA00023170"/>
    </source>
</evidence>
<proteinExistence type="predicted"/>
<evidence type="ECO:0000259" key="9">
    <source>
        <dbReference type="Pfam" id="PF00593"/>
    </source>
</evidence>
<keyword evidence="8" id="KW-0998">Cell outer membrane</keyword>
<evidence type="ECO:0008006" key="12">
    <source>
        <dbReference type="Google" id="ProtNLM"/>
    </source>
</evidence>
<evidence type="ECO:0000256" key="3">
    <source>
        <dbReference type="ARBA" id="ARBA00022692"/>
    </source>
</evidence>
<dbReference type="InterPro" id="IPR012910">
    <property type="entry name" value="Plug_dom"/>
</dbReference>
<evidence type="ECO:0000256" key="2">
    <source>
        <dbReference type="ARBA" id="ARBA00022448"/>
    </source>
</evidence>
<dbReference type="Pfam" id="PF13620">
    <property type="entry name" value="CarboxypepD_reg"/>
    <property type="match status" value="1"/>
</dbReference>
<keyword evidence="2" id="KW-0813">Transport</keyword>
<evidence type="ECO:0000256" key="5">
    <source>
        <dbReference type="ARBA" id="ARBA00023077"/>
    </source>
</evidence>
<keyword evidence="3" id="KW-0812">Transmembrane</keyword>
<dbReference type="GO" id="GO:0030246">
    <property type="term" value="F:carbohydrate binding"/>
    <property type="evidence" value="ECO:0007669"/>
    <property type="project" value="InterPro"/>
</dbReference>
<evidence type="ECO:0000313" key="11">
    <source>
        <dbReference type="EMBL" id="SUZ64424.1"/>
    </source>
</evidence>
<dbReference type="InterPro" id="IPR013784">
    <property type="entry name" value="Carb-bd-like_fold"/>
</dbReference>
<dbReference type="Pfam" id="PF07715">
    <property type="entry name" value="Plug"/>
    <property type="match status" value="1"/>
</dbReference>
<keyword evidence="7" id="KW-0675">Receptor</keyword>
<dbReference type="InterPro" id="IPR036942">
    <property type="entry name" value="Beta-barrel_TonB_sf"/>
</dbReference>
<evidence type="ECO:0000256" key="6">
    <source>
        <dbReference type="ARBA" id="ARBA00023136"/>
    </source>
</evidence>
<evidence type="ECO:0000256" key="8">
    <source>
        <dbReference type="ARBA" id="ARBA00023237"/>
    </source>
</evidence>
<dbReference type="GO" id="GO:0009279">
    <property type="term" value="C:cell outer membrane"/>
    <property type="evidence" value="ECO:0007669"/>
    <property type="project" value="UniProtKB-SubCell"/>
</dbReference>
<organism evidence="11">
    <name type="scientific">marine metagenome</name>
    <dbReference type="NCBI Taxonomy" id="408172"/>
    <lineage>
        <taxon>unclassified sequences</taxon>
        <taxon>metagenomes</taxon>
        <taxon>ecological metagenomes</taxon>
    </lineage>
</organism>
<gene>
    <name evidence="11" type="ORF">METZ01_LOCUS17278</name>
</gene>
<dbReference type="GO" id="GO:0044718">
    <property type="term" value="P:siderophore transmembrane transport"/>
    <property type="evidence" value="ECO:0007669"/>
    <property type="project" value="TreeGrafter"/>
</dbReference>
<keyword evidence="4" id="KW-0732">Signal</keyword>
<dbReference type="InterPro" id="IPR039426">
    <property type="entry name" value="TonB-dep_rcpt-like"/>
</dbReference>
<dbReference type="InterPro" id="IPR037066">
    <property type="entry name" value="Plug_dom_sf"/>
</dbReference>
<dbReference type="PANTHER" id="PTHR30069">
    <property type="entry name" value="TONB-DEPENDENT OUTER MEMBRANE RECEPTOR"/>
    <property type="match status" value="1"/>
</dbReference>
<feature type="domain" description="TonB-dependent receptor-like beta-barrel" evidence="9">
    <location>
        <begin position="381"/>
        <end position="747"/>
    </location>
</feature>
<evidence type="ECO:0000259" key="10">
    <source>
        <dbReference type="Pfam" id="PF07715"/>
    </source>
</evidence>
<dbReference type="SUPFAM" id="SSF49452">
    <property type="entry name" value="Starch-binding domain-like"/>
    <property type="match status" value="1"/>
</dbReference>
<dbReference type="SUPFAM" id="SSF56935">
    <property type="entry name" value="Porins"/>
    <property type="match status" value="1"/>
</dbReference>
<feature type="domain" description="TonB-dependent receptor plug" evidence="10">
    <location>
        <begin position="129"/>
        <end position="255"/>
    </location>
</feature>